<feature type="region of interest" description="Disordered" evidence="1">
    <location>
        <begin position="372"/>
        <end position="416"/>
    </location>
</feature>
<evidence type="ECO:0000256" key="1">
    <source>
        <dbReference type="SAM" id="MobiDB-lite"/>
    </source>
</evidence>
<keyword evidence="2" id="KW-1133">Transmembrane helix</keyword>
<evidence type="ECO:0000313" key="4">
    <source>
        <dbReference type="Proteomes" id="UP000434957"/>
    </source>
</evidence>
<dbReference type="AlphaFoldDB" id="A0A6A4G1B0"/>
<protein>
    <recommendedName>
        <fullName evidence="5">Transmembrane protein</fullName>
    </recommendedName>
</protein>
<feature type="transmembrane region" description="Helical" evidence="2">
    <location>
        <begin position="222"/>
        <end position="240"/>
    </location>
</feature>
<gene>
    <name evidence="3" type="ORF">PR003_g6928</name>
</gene>
<keyword evidence="2" id="KW-0812">Transmembrane</keyword>
<organism evidence="3 4">
    <name type="scientific">Phytophthora rubi</name>
    <dbReference type="NCBI Taxonomy" id="129364"/>
    <lineage>
        <taxon>Eukaryota</taxon>
        <taxon>Sar</taxon>
        <taxon>Stramenopiles</taxon>
        <taxon>Oomycota</taxon>
        <taxon>Peronosporomycetes</taxon>
        <taxon>Peronosporales</taxon>
        <taxon>Peronosporaceae</taxon>
        <taxon>Phytophthora</taxon>
    </lineage>
</organism>
<feature type="compositionally biased region" description="Basic and acidic residues" evidence="1">
    <location>
        <begin position="372"/>
        <end position="381"/>
    </location>
</feature>
<proteinExistence type="predicted"/>
<evidence type="ECO:0000256" key="2">
    <source>
        <dbReference type="SAM" id="Phobius"/>
    </source>
</evidence>
<evidence type="ECO:0000313" key="3">
    <source>
        <dbReference type="EMBL" id="KAE9347461.1"/>
    </source>
</evidence>
<feature type="transmembrane region" description="Helical" evidence="2">
    <location>
        <begin position="252"/>
        <end position="271"/>
    </location>
</feature>
<dbReference type="Proteomes" id="UP000434957">
    <property type="component" value="Unassembled WGS sequence"/>
</dbReference>
<keyword evidence="4" id="KW-1185">Reference proteome</keyword>
<name>A0A6A4G1B0_9STRA</name>
<keyword evidence="2" id="KW-0472">Membrane</keyword>
<comment type="caution">
    <text evidence="3">The sequence shown here is derived from an EMBL/GenBank/DDBJ whole genome shotgun (WGS) entry which is preliminary data.</text>
</comment>
<accession>A0A6A4G1B0</accession>
<dbReference type="EMBL" id="QXFT01000316">
    <property type="protein sequence ID" value="KAE9347461.1"/>
    <property type="molecule type" value="Genomic_DNA"/>
</dbReference>
<evidence type="ECO:0008006" key="5">
    <source>
        <dbReference type="Google" id="ProtNLM"/>
    </source>
</evidence>
<sequence length="429" mass="48079">MDRPSLLGLEVVLFCPDLMDRDGNGSRGAAVLEPLHPPFRVSPSAPPMETTADVTAELAALIGVTFSTSYSFVLDHYAELTWLTAGAVLWTITELLRGIGTRLSFEVSRFVLKWGLLAKVCVKRYCRYVRGPAVQGKPFRTRLWKTYEALLATPMVVLEAHRVHDQGLGRLLFKWLDALHEYWCVFLPTSWAFALHSIWKYYKGVGVESGRSAARARLVGRLVRTLCSLLVYASFFGLLFAYEFMEWACRGLLGVVVLMAAVNYGTVASGGDSFDEVWACNSTLITVDALLALLSLPCRLWRCYENKLSERSLLELARDGYASWCLALEEQEQAERLSEAFWRMDGGGDAPRTPVRTRSGLQAERRALKAKRERDAAVEPRRGRRVPVGEDVPSWNGGHRLGTVDRSESGYDAVGSEVEEWERDAIWSE</sequence>
<reference evidence="3 4" key="1">
    <citation type="submission" date="2018-08" db="EMBL/GenBank/DDBJ databases">
        <title>Genomic investigation of the strawberry pathogen Phytophthora fragariae indicates pathogenicity is determined by transcriptional variation in three key races.</title>
        <authorList>
            <person name="Adams T.M."/>
            <person name="Armitage A.D."/>
            <person name="Sobczyk M.K."/>
            <person name="Bates H.J."/>
            <person name="Dunwell J.M."/>
            <person name="Nellist C.F."/>
            <person name="Harrison R.J."/>
        </authorList>
    </citation>
    <scope>NUCLEOTIDE SEQUENCE [LARGE SCALE GENOMIC DNA]</scope>
    <source>
        <strain evidence="3 4">SCRP333</strain>
    </source>
</reference>